<name>A0A1L9QL85_9CYAN</name>
<dbReference type="Proteomes" id="UP000183940">
    <property type="component" value="Unassembled WGS sequence"/>
</dbReference>
<dbReference type="STRING" id="1925591.BI308_21715"/>
<accession>A0A1L9QL85</accession>
<evidence type="ECO:0000256" key="1">
    <source>
        <dbReference type="SAM" id="Coils"/>
    </source>
</evidence>
<sequence length="246" mass="29075">MKSYPLVTCHINPRSRIESKALSESGLEVGSPEFVDWALKHKKFKVQVYWEPFNYSVVYRITCYLRSDQLWYASKCIGGIFKQHPLGKTEEITTEKLIEAVKWLCPDPQAIAPTLPSESEDTIDPAPQTHKRKFNQDLYYQLLLEIEDLKQQIEELLQDNQKLKIDREQRWQQHAQSVKLRQDLQEIVTQLMAEREQYEEQLQTLNQVVNELGTKLESVNLKTNPRWYYANRYYQKLQDILQGKAL</sequence>
<reference evidence="2" key="1">
    <citation type="submission" date="2016-10" db="EMBL/GenBank/DDBJ databases">
        <title>CRISPR-Cas defence system in Roseofilum reptotaenium: evidence of a bacteriophage-cyanobacterium arms race in the coral black band disease.</title>
        <authorList>
            <person name="Buerger P."/>
            <person name="Wood-Charlson E.M."/>
            <person name="Weynberg K.D."/>
            <person name="Willis B."/>
            <person name="Van Oppen M.J."/>
        </authorList>
    </citation>
    <scope>NUCLEOTIDE SEQUENCE [LARGE SCALE GENOMIC DNA]</scope>
    <source>
        <strain evidence="2">AO1-A</strain>
    </source>
</reference>
<evidence type="ECO:0000313" key="2">
    <source>
        <dbReference type="EMBL" id="OJJ18983.1"/>
    </source>
</evidence>
<feature type="coiled-coil region" evidence="1">
    <location>
        <begin position="139"/>
        <end position="215"/>
    </location>
</feature>
<keyword evidence="1" id="KW-0175">Coiled coil</keyword>
<keyword evidence="3" id="KW-1185">Reference proteome</keyword>
<protein>
    <submittedName>
        <fullName evidence="2">Uncharacterized protein</fullName>
    </submittedName>
</protein>
<organism evidence="2 3">
    <name type="scientific">Roseofilum reptotaenium AO1-A</name>
    <dbReference type="NCBI Taxonomy" id="1925591"/>
    <lineage>
        <taxon>Bacteria</taxon>
        <taxon>Bacillati</taxon>
        <taxon>Cyanobacteriota</taxon>
        <taxon>Cyanophyceae</taxon>
        <taxon>Desertifilales</taxon>
        <taxon>Desertifilaceae</taxon>
        <taxon>Roseofilum</taxon>
    </lineage>
</organism>
<dbReference type="EMBL" id="MLAW01000053">
    <property type="protein sequence ID" value="OJJ18983.1"/>
    <property type="molecule type" value="Genomic_DNA"/>
</dbReference>
<dbReference type="AlphaFoldDB" id="A0A1L9QL85"/>
<evidence type="ECO:0000313" key="3">
    <source>
        <dbReference type="Proteomes" id="UP000183940"/>
    </source>
</evidence>
<gene>
    <name evidence="2" type="ORF">BI308_21715</name>
</gene>
<comment type="caution">
    <text evidence="2">The sequence shown here is derived from an EMBL/GenBank/DDBJ whole genome shotgun (WGS) entry which is preliminary data.</text>
</comment>
<proteinExistence type="predicted"/>